<organism evidence="1 2">
    <name type="scientific">Rarobacter incanus</name>
    <dbReference type="NCBI Taxonomy" id="153494"/>
    <lineage>
        <taxon>Bacteria</taxon>
        <taxon>Bacillati</taxon>
        <taxon>Actinomycetota</taxon>
        <taxon>Actinomycetes</taxon>
        <taxon>Micrococcales</taxon>
        <taxon>Rarobacteraceae</taxon>
        <taxon>Rarobacter</taxon>
    </lineage>
</organism>
<dbReference type="RefSeq" id="WP_170207956.1">
    <property type="nucleotide sequence ID" value="NZ_BAAATB010000006.1"/>
</dbReference>
<gene>
    <name evidence="1" type="ORF">FB389_2037</name>
</gene>
<dbReference type="Proteomes" id="UP000316181">
    <property type="component" value="Unassembled WGS sequence"/>
</dbReference>
<name>A0A542SRT2_9MICO</name>
<comment type="caution">
    <text evidence="1">The sequence shown here is derived from an EMBL/GenBank/DDBJ whole genome shotgun (WGS) entry which is preliminary data.</text>
</comment>
<dbReference type="PANTHER" id="PTHR39217">
    <property type="match status" value="1"/>
</dbReference>
<protein>
    <recommendedName>
        <fullName evidence="3">ATP-grasp domain-containing protein</fullName>
    </recommendedName>
</protein>
<dbReference type="EMBL" id="VFNV01000001">
    <property type="protein sequence ID" value="TQK77313.1"/>
    <property type="molecule type" value="Genomic_DNA"/>
</dbReference>
<evidence type="ECO:0000313" key="1">
    <source>
        <dbReference type="EMBL" id="TQK77313.1"/>
    </source>
</evidence>
<evidence type="ECO:0000313" key="2">
    <source>
        <dbReference type="Proteomes" id="UP000316181"/>
    </source>
</evidence>
<reference evidence="1 2" key="1">
    <citation type="submission" date="2019-06" db="EMBL/GenBank/DDBJ databases">
        <title>Sequencing the genomes of 1000 actinobacteria strains.</title>
        <authorList>
            <person name="Klenk H.-P."/>
        </authorList>
    </citation>
    <scope>NUCLEOTIDE SEQUENCE [LARGE SCALE GENOMIC DNA]</scope>
    <source>
        <strain evidence="1 2">DSM 10596</strain>
    </source>
</reference>
<evidence type="ECO:0008006" key="3">
    <source>
        <dbReference type="Google" id="ProtNLM"/>
    </source>
</evidence>
<dbReference type="InterPro" id="IPR053191">
    <property type="entry name" value="DcsG_Biosynth_Enzyme"/>
</dbReference>
<dbReference type="AlphaFoldDB" id="A0A542SRT2"/>
<keyword evidence="2" id="KW-1185">Reference proteome</keyword>
<dbReference type="PANTHER" id="PTHR39217:SF1">
    <property type="entry name" value="GLUTATHIONE SYNTHETASE"/>
    <property type="match status" value="1"/>
</dbReference>
<proteinExistence type="predicted"/>
<sequence>MSRKRIALVTCAALPELDADDQPLAKALADAGYDVSVVSWDADGVDWSGFDLAVIRSTWDYSNRPEEFLAWASSVKNVVNAAGVVKWNTDKHYLKDLAGLGVKTIDTVWLDPHKHLSSQAIHTRLPAFGDYVIKPTISAGAQDTIRYRESSAEARGKAILHVRELLRAGRHVMVQRYLSRVDSAGESCLVYIDGVFSHAVRKDAMLQRDVVPAKGLYTPEIMTAAQATEEQYRLAEQTMDSAAKLLGIERSQLLYARVDMLPGDDDVPHLLELELTEPSLFLAQSPGSLDRLVRAIQHRLAEGAAGPAA</sequence>
<dbReference type="SUPFAM" id="SSF56059">
    <property type="entry name" value="Glutathione synthetase ATP-binding domain-like"/>
    <property type="match status" value="1"/>
</dbReference>
<accession>A0A542SRT2</accession>